<gene>
    <name evidence="13" type="primary">panE</name>
    <name evidence="13" type="ORF">HMF8227_01712</name>
</gene>
<dbReference type="RefSeq" id="WP_162558550.1">
    <property type="nucleotide sequence ID" value="NZ_CP029347.1"/>
</dbReference>
<dbReference type="NCBIfam" id="TIGR00745">
    <property type="entry name" value="apbA_panE"/>
    <property type="match status" value="1"/>
</dbReference>
<evidence type="ECO:0000256" key="8">
    <source>
        <dbReference type="ARBA" id="ARBA00032024"/>
    </source>
</evidence>
<name>A0A2S2E3F8_9ALTE</name>
<keyword evidence="14" id="KW-1185">Reference proteome</keyword>
<evidence type="ECO:0000256" key="10">
    <source>
        <dbReference type="RuleBase" id="RU362068"/>
    </source>
</evidence>
<dbReference type="EMBL" id="CP029347">
    <property type="protein sequence ID" value="AWL12185.1"/>
    <property type="molecule type" value="Genomic_DNA"/>
</dbReference>
<evidence type="ECO:0000313" key="14">
    <source>
        <dbReference type="Proteomes" id="UP000245728"/>
    </source>
</evidence>
<dbReference type="Gene3D" id="1.10.1040.10">
    <property type="entry name" value="N-(1-d-carboxylethyl)-l-norvaline Dehydrogenase, domain 2"/>
    <property type="match status" value="1"/>
</dbReference>
<dbReference type="Proteomes" id="UP000245728">
    <property type="component" value="Chromosome"/>
</dbReference>
<comment type="catalytic activity">
    <reaction evidence="9 10">
        <text>(R)-pantoate + NADP(+) = 2-dehydropantoate + NADPH + H(+)</text>
        <dbReference type="Rhea" id="RHEA:16233"/>
        <dbReference type="ChEBI" id="CHEBI:11561"/>
        <dbReference type="ChEBI" id="CHEBI:15378"/>
        <dbReference type="ChEBI" id="CHEBI:15980"/>
        <dbReference type="ChEBI" id="CHEBI:57783"/>
        <dbReference type="ChEBI" id="CHEBI:58349"/>
        <dbReference type="EC" id="1.1.1.169"/>
    </reaction>
</comment>
<dbReference type="AlphaFoldDB" id="A0A2S2E3F8"/>
<protein>
    <recommendedName>
        <fullName evidence="4 10">2-dehydropantoate 2-reductase</fullName>
        <ecNumber evidence="3 10">1.1.1.169</ecNumber>
    </recommendedName>
    <alternativeName>
        <fullName evidence="8 10">Ketopantoate reductase</fullName>
    </alternativeName>
</protein>
<dbReference type="InterPro" id="IPR036291">
    <property type="entry name" value="NAD(P)-bd_dom_sf"/>
</dbReference>
<comment type="function">
    <text evidence="10">Catalyzes the NADPH-dependent reduction of ketopantoate into pantoic acid.</text>
</comment>
<evidence type="ECO:0000256" key="5">
    <source>
        <dbReference type="ARBA" id="ARBA00022655"/>
    </source>
</evidence>
<dbReference type="InterPro" id="IPR013332">
    <property type="entry name" value="KPR_N"/>
</dbReference>
<dbReference type="InterPro" id="IPR050838">
    <property type="entry name" value="Ketopantoate_reductase"/>
</dbReference>
<sequence length="336" mass="36989">MTQRHLVAGAGLIGGYIGGALQAAGAHVRFLGRPEKVGLWHDGLTLSDYQGHKARLEPQCVTLDEMEPVDIIWVTVKCHAVDSMARQLASALKSTTCIYCCQNGLGAEQSVRSLYPDIKVLRAMVPFNVVGQSQAHLHRGSQGELTLEMDGSGISQSVFKRFQSPLLPISLTEDIDVTLAAKLQLNLSNAVNALVDLPVKAMLQQRGYRCVIADLMEEWLRVVKASGRPLPKLTTLPATWLPALLRTPDWLFSRLAQSMLAMDDSVRTSMWWDIHNGKQTEVDYLNGAVVEQGRRLGIATPLNQAIVKLIHQLEKGEIRAGWQASQLSKVLRMPEG</sequence>
<dbReference type="PANTHER" id="PTHR43765:SF2">
    <property type="entry name" value="2-DEHYDROPANTOATE 2-REDUCTASE"/>
    <property type="match status" value="1"/>
</dbReference>
<dbReference type="GO" id="GO:0050661">
    <property type="term" value="F:NADP binding"/>
    <property type="evidence" value="ECO:0007669"/>
    <property type="project" value="TreeGrafter"/>
</dbReference>
<evidence type="ECO:0000313" key="13">
    <source>
        <dbReference type="EMBL" id="AWL12185.1"/>
    </source>
</evidence>
<comment type="similarity">
    <text evidence="2 10">Belongs to the ketopantoate reductase family.</text>
</comment>
<dbReference type="SUPFAM" id="SSF51735">
    <property type="entry name" value="NAD(P)-binding Rossmann-fold domains"/>
    <property type="match status" value="1"/>
</dbReference>
<dbReference type="KEGG" id="salh:HMF8227_01712"/>
<keyword evidence="5 10" id="KW-0566">Pantothenate biosynthesis</keyword>
<dbReference type="Pfam" id="PF02558">
    <property type="entry name" value="ApbA"/>
    <property type="match status" value="1"/>
</dbReference>
<dbReference type="InterPro" id="IPR013328">
    <property type="entry name" value="6PGD_dom2"/>
</dbReference>
<proteinExistence type="inferred from homology"/>
<dbReference type="GO" id="GO:0015940">
    <property type="term" value="P:pantothenate biosynthetic process"/>
    <property type="evidence" value="ECO:0007669"/>
    <property type="project" value="UniProtKB-UniPathway"/>
</dbReference>
<feature type="domain" description="Ketopantoate reductase N-terminal" evidence="11">
    <location>
        <begin position="6"/>
        <end position="147"/>
    </location>
</feature>
<dbReference type="EC" id="1.1.1.169" evidence="3 10"/>
<evidence type="ECO:0000256" key="3">
    <source>
        <dbReference type="ARBA" id="ARBA00013014"/>
    </source>
</evidence>
<evidence type="ECO:0000259" key="12">
    <source>
        <dbReference type="Pfam" id="PF08546"/>
    </source>
</evidence>
<evidence type="ECO:0000256" key="6">
    <source>
        <dbReference type="ARBA" id="ARBA00022857"/>
    </source>
</evidence>
<organism evidence="13 14">
    <name type="scientific">Saliniradius amylolyticus</name>
    <dbReference type="NCBI Taxonomy" id="2183582"/>
    <lineage>
        <taxon>Bacteria</taxon>
        <taxon>Pseudomonadati</taxon>
        <taxon>Pseudomonadota</taxon>
        <taxon>Gammaproteobacteria</taxon>
        <taxon>Alteromonadales</taxon>
        <taxon>Alteromonadaceae</taxon>
        <taxon>Saliniradius</taxon>
    </lineage>
</organism>
<dbReference type="InterPro" id="IPR013752">
    <property type="entry name" value="KPA_reductase"/>
</dbReference>
<evidence type="ECO:0000256" key="7">
    <source>
        <dbReference type="ARBA" id="ARBA00023002"/>
    </source>
</evidence>
<dbReference type="Pfam" id="PF08546">
    <property type="entry name" value="ApbA_C"/>
    <property type="match status" value="1"/>
</dbReference>
<evidence type="ECO:0000256" key="9">
    <source>
        <dbReference type="ARBA" id="ARBA00048793"/>
    </source>
</evidence>
<dbReference type="SUPFAM" id="SSF48179">
    <property type="entry name" value="6-phosphogluconate dehydrogenase C-terminal domain-like"/>
    <property type="match status" value="1"/>
</dbReference>
<reference evidence="13 14" key="1">
    <citation type="submission" date="2018-05" db="EMBL/GenBank/DDBJ databases">
        <title>Salinimonas sp. HMF8227 Genome sequencing and assembly.</title>
        <authorList>
            <person name="Kang H."/>
            <person name="Kang J."/>
            <person name="Cha I."/>
            <person name="Kim H."/>
            <person name="Joh K."/>
        </authorList>
    </citation>
    <scope>NUCLEOTIDE SEQUENCE [LARGE SCALE GENOMIC DNA]</scope>
    <source>
        <strain evidence="13 14">HMF8227</strain>
    </source>
</reference>
<evidence type="ECO:0000256" key="4">
    <source>
        <dbReference type="ARBA" id="ARBA00019465"/>
    </source>
</evidence>
<comment type="pathway">
    <text evidence="1 10">Cofactor biosynthesis; (R)-pantothenate biosynthesis; (R)-pantoate from 3-methyl-2-oxobutanoate: step 2/2.</text>
</comment>
<dbReference type="UniPathway" id="UPA00028">
    <property type="reaction ID" value="UER00004"/>
</dbReference>
<dbReference type="GO" id="GO:0005737">
    <property type="term" value="C:cytoplasm"/>
    <property type="evidence" value="ECO:0007669"/>
    <property type="project" value="TreeGrafter"/>
</dbReference>
<evidence type="ECO:0000259" key="11">
    <source>
        <dbReference type="Pfam" id="PF02558"/>
    </source>
</evidence>
<feature type="domain" description="Ketopantoate reductase C-terminal" evidence="12">
    <location>
        <begin position="179"/>
        <end position="314"/>
    </location>
</feature>
<dbReference type="GO" id="GO:0008677">
    <property type="term" value="F:2-dehydropantoate 2-reductase activity"/>
    <property type="evidence" value="ECO:0007669"/>
    <property type="project" value="UniProtKB-EC"/>
</dbReference>
<keyword evidence="7 10" id="KW-0560">Oxidoreductase</keyword>
<dbReference type="InterPro" id="IPR003710">
    <property type="entry name" value="ApbA"/>
</dbReference>
<dbReference type="Gene3D" id="3.40.50.720">
    <property type="entry name" value="NAD(P)-binding Rossmann-like Domain"/>
    <property type="match status" value="1"/>
</dbReference>
<dbReference type="InterPro" id="IPR008927">
    <property type="entry name" value="6-PGluconate_DH-like_C_sf"/>
</dbReference>
<accession>A0A2S2E3F8</accession>
<evidence type="ECO:0000256" key="2">
    <source>
        <dbReference type="ARBA" id="ARBA00007870"/>
    </source>
</evidence>
<keyword evidence="6 10" id="KW-0521">NADP</keyword>
<dbReference type="PANTHER" id="PTHR43765">
    <property type="entry name" value="2-DEHYDROPANTOATE 2-REDUCTASE-RELATED"/>
    <property type="match status" value="1"/>
</dbReference>
<evidence type="ECO:0000256" key="1">
    <source>
        <dbReference type="ARBA" id="ARBA00004994"/>
    </source>
</evidence>